<comment type="caution">
    <text evidence="2">The sequence shown here is derived from an EMBL/GenBank/DDBJ whole genome shotgun (WGS) entry which is preliminary data.</text>
</comment>
<evidence type="ECO:0000313" key="3">
    <source>
        <dbReference type="Proteomes" id="UP000543174"/>
    </source>
</evidence>
<evidence type="ECO:0000256" key="1">
    <source>
        <dbReference type="SAM" id="MobiDB-lite"/>
    </source>
</evidence>
<name>A0A7W3NGQ9_PRIAR</name>
<dbReference type="RefSeq" id="WP_182528153.1">
    <property type="nucleotide sequence ID" value="NZ_JACJHT010000016.1"/>
</dbReference>
<evidence type="ECO:0000313" key="2">
    <source>
        <dbReference type="EMBL" id="MBA9042699.1"/>
    </source>
</evidence>
<reference evidence="2" key="1">
    <citation type="submission" date="2020-08" db="EMBL/GenBank/DDBJ databases">
        <title>Functional genomics of gut bacteria from endangered species of beetles.</title>
        <authorList>
            <person name="Carlos-Shanley C."/>
        </authorList>
    </citation>
    <scope>NUCLEOTIDE SEQUENCE [LARGE SCALE GENOMIC DNA]</scope>
    <source>
        <strain evidence="2">S00060</strain>
    </source>
</reference>
<organism evidence="2 3">
    <name type="scientific">Priestia aryabhattai</name>
    <name type="common">Bacillus aryabhattai</name>
    <dbReference type="NCBI Taxonomy" id="412384"/>
    <lineage>
        <taxon>Bacteria</taxon>
        <taxon>Bacillati</taxon>
        <taxon>Bacillota</taxon>
        <taxon>Bacilli</taxon>
        <taxon>Bacillales</taxon>
        <taxon>Bacillaceae</taxon>
        <taxon>Priestia</taxon>
    </lineage>
</organism>
<feature type="region of interest" description="Disordered" evidence="1">
    <location>
        <begin position="44"/>
        <end position="67"/>
    </location>
</feature>
<accession>A0A7W3NGQ9</accession>
<dbReference type="AlphaFoldDB" id="A0A7W3NGQ9"/>
<protein>
    <submittedName>
        <fullName evidence="2">Uncharacterized protein</fullName>
    </submittedName>
</protein>
<dbReference type="EMBL" id="JACJHT010000016">
    <property type="protein sequence ID" value="MBA9042699.1"/>
    <property type="molecule type" value="Genomic_DNA"/>
</dbReference>
<proteinExistence type="predicted"/>
<keyword evidence="3" id="KW-1185">Reference proteome</keyword>
<gene>
    <name evidence="2" type="ORF">HNP21_005837</name>
</gene>
<dbReference type="Proteomes" id="UP000543174">
    <property type="component" value="Unassembled WGS sequence"/>
</dbReference>
<sequence>MVVFNERVLKNDQLKSVNTLKKEEQRSKTLLFDEKEMDKQIARAKKKNPFSLLQPPKARKEKKKEKLPEVKKSVADIIPIIDQTDSGLFQLKDDGGFFGIWQLQSTDINAMHDQEAGRNIYTLAKTYQGDKDPFKIISLNLPVSTQKQQQYLEKKIREAPNALSLRFLRKKLKELQYLEWGRTNREYFLFLYGPTELAVKERKDQFMRDVQLAVPLLPVSDEKQINLLYKLYNQNAKLGNKQ</sequence>